<dbReference type="RefSeq" id="WP_267624028.1">
    <property type="nucleotide sequence ID" value="NZ_JAODIW010000008.1"/>
</dbReference>
<comment type="caution">
    <text evidence="2">The sequence shown here is derived from an EMBL/GenBank/DDBJ whole genome shotgun (WGS) entry which is preliminary data.</text>
</comment>
<keyword evidence="3" id="KW-1185">Reference proteome</keyword>
<name>A0ABD5PBL4_9EURY</name>
<dbReference type="AlphaFoldDB" id="A0ABD5PBL4"/>
<keyword evidence="1" id="KW-1133">Transmembrane helix</keyword>
<proteinExistence type="predicted"/>
<gene>
    <name evidence="2" type="ORF">ACFO0N_10075</name>
</gene>
<evidence type="ECO:0000313" key="2">
    <source>
        <dbReference type="EMBL" id="MFC4358292.1"/>
    </source>
</evidence>
<accession>A0ABD5PBL4</accession>
<organism evidence="2 3">
    <name type="scientific">Halobium salinum</name>
    <dbReference type="NCBI Taxonomy" id="1364940"/>
    <lineage>
        <taxon>Archaea</taxon>
        <taxon>Methanobacteriati</taxon>
        <taxon>Methanobacteriota</taxon>
        <taxon>Stenosarchaea group</taxon>
        <taxon>Halobacteria</taxon>
        <taxon>Halobacteriales</taxon>
        <taxon>Haloferacaceae</taxon>
        <taxon>Halobium</taxon>
    </lineage>
</organism>
<evidence type="ECO:0000256" key="1">
    <source>
        <dbReference type="SAM" id="Phobius"/>
    </source>
</evidence>
<dbReference type="EMBL" id="JBHSDS010000006">
    <property type="protein sequence ID" value="MFC4358292.1"/>
    <property type="molecule type" value="Genomic_DNA"/>
</dbReference>
<sequence length="65" mass="6708">MWVVSREAVPAVIVVAAAGPALGVAFERSMDGRSLTPRERRLALLLVGTGVAVGLLVLGTVLLLV</sequence>
<evidence type="ECO:0000313" key="3">
    <source>
        <dbReference type="Proteomes" id="UP001595921"/>
    </source>
</evidence>
<reference evidence="2 3" key="1">
    <citation type="journal article" date="2019" name="Int. J. Syst. Evol. Microbiol.">
        <title>The Global Catalogue of Microorganisms (GCM) 10K type strain sequencing project: providing services to taxonomists for standard genome sequencing and annotation.</title>
        <authorList>
            <consortium name="The Broad Institute Genomics Platform"/>
            <consortium name="The Broad Institute Genome Sequencing Center for Infectious Disease"/>
            <person name="Wu L."/>
            <person name="Ma J."/>
        </authorList>
    </citation>
    <scope>NUCLEOTIDE SEQUENCE [LARGE SCALE GENOMIC DNA]</scope>
    <source>
        <strain evidence="2 3">CGMCC 1.12553</strain>
    </source>
</reference>
<protein>
    <submittedName>
        <fullName evidence="2">Uncharacterized protein</fullName>
    </submittedName>
</protein>
<feature type="transmembrane region" description="Helical" evidence="1">
    <location>
        <begin position="42"/>
        <end position="64"/>
    </location>
</feature>
<dbReference type="Proteomes" id="UP001595921">
    <property type="component" value="Unassembled WGS sequence"/>
</dbReference>
<keyword evidence="1" id="KW-0812">Transmembrane</keyword>
<keyword evidence="1" id="KW-0472">Membrane</keyword>